<dbReference type="InterPro" id="IPR049251">
    <property type="entry name" value="DUF6884"/>
</dbReference>
<proteinExistence type="predicted"/>
<dbReference type="AlphaFoldDB" id="A0AAW3TZ59"/>
<gene>
    <name evidence="2" type="ORF">GGR47_003772</name>
</gene>
<dbReference type="EMBL" id="JACIDB010000020">
    <property type="protein sequence ID" value="MBB3877504.1"/>
    <property type="molecule type" value="Genomic_DNA"/>
</dbReference>
<feature type="domain" description="DUF6884" evidence="1">
    <location>
        <begin position="11"/>
        <end position="141"/>
    </location>
</feature>
<keyword evidence="3" id="KW-1185">Reference proteome</keyword>
<evidence type="ECO:0000313" key="2">
    <source>
        <dbReference type="EMBL" id="MBB3877504.1"/>
    </source>
</evidence>
<dbReference type="Pfam" id="PF21818">
    <property type="entry name" value="DUF6884"/>
    <property type="match status" value="1"/>
</dbReference>
<accession>A0AAW3TZ59</accession>
<organism evidence="2 3">
    <name type="scientific">Sphingomonas aquatilis</name>
    <dbReference type="NCBI Taxonomy" id="93063"/>
    <lineage>
        <taxon>Bacteria</taxon>
        <taxon>Pseudomonadati</taxon>
        <taxon>Pseudomonadota</taxon>
        <taxon>Alphaproteobacteria</taxon>
        <taxon>Sphingomonadales</taxon>
        <taxon>Sphingomonadaceae</taxon>
        <taxon>Sphingomonas</taxon>
    </lineage>
</organism>
<reference evidence="2 3" key="1">
    <citation type="submission" date="2020-08" db="EMBL/GenBank/DDBJ databases">
        <title>Genomic Encyclopedia of Type Strains, Phase IV (KMG-IV): sequencing the most valuable type-strain genomes for metagenomic binning, comparative biology and taxonomic classification.</title>
        <authorList>
            <person name="Goeker M."/>
        </authorList>
    </citation>
    <scope>NUCLEOTIDE SEQUENCE [LARGE SCALE GENOMIC DNA]</scope>
    <source>
        <strain evidence="2 3">DSM 15581</strain>
    </source>
</reference>
<dbReference type="RefSeq" id="WP_033966673.1">
    <property type="nucleotide sequence ID" value="NZ_JACIDB010000020.1"/>
</dbReference>
<dbReference type="Proteomes" id="UP000528945">
    <property type="component" value="Unassembled WGS sequence"/>
</dbReference>
<sequence>MTSAVDATPCVYLIACVSQKLDRRARAADLYRSDWFRKARTYVEETGERWFILSAAHGLVKPTQRLAPYDATLRDLTAAERRLWGEKTTRQLRRAIGPHHAGPIVFLAGRLYREPLLAFAGDRATIPMLGMGIGQQKAWLAAKIAEGRERALRAAQLDLFPLS</sequence>
<evidence type="ECO:0000313" key="3">
    <source>
        <dbReference type="Proteomes" id="UP000528945"/>
    </source>
</evidence>
<protein>
    <recommendedName>
        <fullName evidence="1">DUF6884 domain-containing protein</fullName>
    </recommendedName>
</protein>
<comment type="caution">
    <text evidence="2">The sequence shown here is derived from an EMBL/GenBank/DDBJ whole genome shotgun (WGS) entry which is preliminary data.</text>
</comment>
<evidence type="ECO:0000259" key="1">
    <source>
        <dbReference type="Pfam" id="PF21818"/>
    </source>
</evidence>
<name>A0AAW3TZ59_9SPHN</name>